<comment type="caution">
    <text evidence="2">The sequence shown here is derived from an EMBL/GenBank/DDBJ whole genome shotgun (WGS) entry which is preliminary data.</text>
</comment>
<dbReference type="PANTHER" id="PTHR30344">
    <property type="entry name" value="6-PHOSPHOGLUCONOLACTONASE-RELATED"/>
    <property type="match status" value="1"/>
</dbReference>
<dbReference type="Gene3D" id="2.130.10.10">
    <property type="entry name" value="YVTN repeat-like/Quinoprotein amine dehydrogenase"/>
    <property type="match status" value="1"/>
</dbReference>
<dbReference type="Pfam" id="PF10282">
    <property type="entry name" value="Lactonase"/>
    <property type="match status" value="1"/>
</dbReference>
<dbReference type="InterPro" id="IPR050282">
    <property type="entry name" value="Cycloisomerase_2"/>
</dbReference>
<dbReference type="AlphaFoldDB" id="A0A9W8PBF4"/>
<protein>
    <submittedName>
        <fullName evidence="2">Lactonase, 7-bladed beta-propeller-domain-containing protein</fullName>
    </submittedName>
</protein>
<gene>
    <name evidence="2" type="ORF">DFH05DRAFT_114964</name>
</gene>
<dbReference type="EMBL" id="JANVFU010000001">
    <property type="protein sequence ID" value="KAJ3750793.1"/>
    <property type="molecule type" value="Genomic_DNA"/>
</dbReference>
<evidence type="ECO:0000313" key="3">
    <source>
        <dbReference type="Proteomes" id="UP001142393"/>
    </source>
</evidence>
<name>A0A9W8PBF4_9AGAR</name>
<dbReference type="InterPro" id="IPR019405">
    <property type="entry name" value="Lactonase_7-beta_prop"/>
</dbReference>
<accession>A0A9W8PBF4</accession>
<dbReference type="InterPro" id="IPR015943">
    <property type="entry name" value="WD40/YVTN_repeat-like_dom_sf"/>
</dbReference>
<reference evidence="2 3" key="1">
    <citation type="journal article" date="2023" name="Proc. Natl. Acad. Sci. U.S.A.">
        <title>A global phylogenomic analysis of the shiitake genus Lentinula.</title>
        <authorList>
            <person name="Sierra-Patev S."/>
            <person name="Min B."/>
            <person name="Naranjo-Ortiz M."/>
            <person name="Looney B."/>
            <person name="Konkel Z."/>
            <person name="Slot J.C."/>
            <person name="Sakamoto Y."/>
            <person name="Steenwyk J.L."/>
            <person name="Rokas A."/>
            <person name="Carro J."/>
            <person name="Camarero S."/>
            <person name="Ferreira P."/>
            <person name="Molpeceres G."/>
            <person name="Ruiz-Duenas F.J."/>
            <person name="Serrano A."/>
            <person name="Henrissat B."/>
            <person name="Drula E."/>
            <person name="Hughes K.W."/>
            <person name="Mata J.L."/>
            <person name="Ishikawa N.K."/>
            <person name="Vargas-Isla R."/>
            <person name="Ushijima S."/>
            <person name="Smith C.A."/>
            <person name="Donoghue J."/>
            <person name="Ahrendt S."/>
            <person name="Andreopoulos W."/>
            <person name="He G."/>
            <person name="LaButti K."/>
            <person name="Lipzen A."/>
            <person name="Ng V."/>
            <person name="Riley R."/>
            <person name="Sandor L."/>
            <person name="Barry K."/>
            <person name="Martinez A.T."/>
            <person name="Xiao Y."/>
            <person name="Gibbons J.G."/>
            <person name="Terashima K."/>
            <person name="Grigoriev I.V."/>
            <person name="Hibbett D."/>
        </authorList>
    </citation>
    <scope>NUCLEOTIDE SEQUENCE [LARGE SCALE GENOMIC DNA]</scope>
    <source>
        <strain evidence="2 3">TFB7810</strain>
    </source>
</reference>
<evidence type="ECO:0000313" key="2">
    <source>
        <dbReference type="EMBL" id="KAJ3750793.1"/>
    </source>
</evidence>
<dbReference type="Proteomes" id="UP001142393">
    <property type="component" value="Unassembled WGS sequence"/>
</dbReference>
<dbReference type="GO" id="GO:0017057">
    <property type="term" value="F:6-phosphogluconolactonase activity"/>
    <property type="evidence" value="ECO:0007669"/>
    <property type="project" value="TreeGrafter"/>
</dbReference>
<organism evidence="2 3">
    <name type="scientific">Lentinula detonsa</name>
    <dbReference type="NCBI Taxonomy" id="2804962"/>
    <lineage>
        <taxon>Eukaryota</taxon>
        <taxon>Fungi</taxon>
        <taxon>Dikarya</taxon>
        <taxon>Basidiomycota</taxon>
        <taxon>Agaricomycotina</taxon>
        <taxon>Agaricomycetes</taxon>
        <taxon>Agaricomycetidae</taxon>
        <taxon>Agaricales</taxon>
        <taxon>Marasmiineae</taxon>
        <taxon>Omphalotaceae</taxon>
        <taxon>Lentinula</taxon>
    </lineage>
</organism>
<proteinExistence type="inferred from homology"/>
<sequence length="352" mass="38289">MAFTILGSSYTNSVYTYTFENDSLALKSSVDVGVHPSWVTSHPEDKSLVFAALEQEEGKIVAIKYDSEYKGNLVAEASSGGQDPCSIVVVKDELLIANYSSGSITVLPVSKNAPYILANSPTCTITLTGSGPNRERQLSSHAHQVFYSDEYDDVLTPDLGGDRVYRLKKDAVGTWKIAGHVEHEAGGGPRHVAIHNGYLYTLLELESSIAKHFFPRSLDSDVELIAKVSTMYNPPPPPNDMLAAEILIPKPNATYPIPYMYVSNRNHPSPEGDSVAIFSLEKPDGPELIAEVRTGLRHLRGMEFGGPGDKYLCAGGLYAGGIRIFERTEGGRNLKLVAQDPSIKSPTGFLWV</sequence>
<evidence type="ECO:0000256" key="1">
    <source>
        <dbReference type="ARBA" id="ARBA00005564"/>
    </source>
</evidence>
<dbReference type="SUPFAM" id="SSF75011">
    <property type="entry name" value="3-carboxy-cis,cis-mucoante lactonizing enzyme"/>
    <property type="match status" value="1"/>
</dbReference>
<keyword evidence="3" id="KW-1185">Reference proteome</keyword>
<dbReference type="PANTHER" id="PTHR30344:SF1">
    <property type="entry name" value="6-PHOSPHOGLUCONOLACTONASE"/>
    <property type="match status" value="1"/>
</dbReference>
<comment type="similarity">
    <text evidence="1">Belongs to the cycloisomerase 2 family.</text>
</comment>